<dbReference type="Proteomes" id="UP000304900">
    <property type="component" value="Unassembled WGS sequence"/>
</dbReference>
<evidence type="ECO:0000313" key="4">
    <source>
        <dbReference type="Proteomes" id="UP000304900"/>
    </source>
</evidence>
<evidence type="ECO:0000256" key="2">
    <source>
        <dbReference type="SAM" id="SignalP"/>
    </source>
</evidence>
<accession>A0A4U6D701</accession>
<organism evidence="3 4">
    <name type="scientific">Dyadobacter frigoris</name>
    <dbReference type="NCBI Taxonomy" id="2576211"/>
    <lineage>
        <taxon>Bacteria</taxon>
        <taxon>Pseudomonadati</taxon>
        <taxon>Bacteroidota</taxon>
        <taxon>Cytophagia</taxon>
        <taxon>Cytophagales</taxon>
        <taxon>Spirosomataceae</taxon>
        <taxon>Dyadobacter</taxon>
    </lineage>
</organism>
<keyword evidence="4" id="KW-1185">Reference proteome</keyword>
<keyword evidence="2" id="KW-0732">Signal</keyword>
<feature type="compositionally biased region" description="Low complexity" evidence="1">
    <location>
        <begin position="154"/>
        <end position="170"/>
    </location>
</feature>
<dbReference type="AlphaFoldDB" id="A0A4U6D701"/>
<protein>
    <recommendedName>
        <fullName evidence="5">DUF3300 domain-containing protein</fullName>
    </recommendedName>
</protein>
<feature type="region of interest" description="Disordered" evidence="1">
    <location>
        <begin position="127"/>
        <end position="146"/>
    </location>
</feature>
<feature type="chain" id="PRO_5020287906" description="DUF3300 domain-containing protein" evidence="2">
    <location>
        <begin position="23"/>
        <end position="183"/>
    </location>
</feature>
<feature type="compositionally biased region" description="Basic and acidic residues" evidence="1">
    <location>
        <begin position="171"/>
        <end position="183"/>
    </location>
</feature>
<name>A0A4U6D701_9BACT</name>
<sequence>MKKIIVAMFVFIAAISAPQANAQISLSINIGQQPAWGPTGYDHVDFYYLPDINVYYDVVRAQYVYPSGNQWIYGQNLPARYRNFDIYNSYKVVVNEARPYLRNSVYVAKYAKYKGQHNQQIIRNSRDQKYFQSAQHPQHQQWEKQQTKVVVKSNNNNNNRNNNAKNNNNGRDNRNDKRGNGRN</sequence>
<reference evidence="3 4" key="1">
    <citation type="submission" date="2019-05" db="EMBL/GenBank/DDBJ databases">
        <title>Dyadobacter AR-3-8 sp. nov., isolated from arctic soil.</title>
        <authorList>
            <person name="Chaudhary D.K."/>
        </authorList>
    </citation>
    <scope>NUCLEOTIDE SEQUENCE [LARGE SCALE GENOMIC DNA]</scope>
    <source>
        <strain evidence="3 4">AR-3-8</strain>
    </source>
</reference>
<dbReference type="OrthoDB" id="799522at2"/>
<gene>
    <name evidence="3" type="ORF">FDK13_04815</name>
</gene>
<evidence type="ECO:0008006" key="5">
    <source>
        <dbReference type="Google" id="ProtNLM"/>
    </source>
</evidence>
<evidence type="ECO:0000256" key="1">
    <source>
        <dbReference type="SAM" id="MobiDB-lite"/>
    </source>
</evidence>
<feature type="signal peptide" evidence="2">
    <location>
        <begin position="1"/>
        <end position="22"/>
    </location>
</feature>
<dbReference type="EMBL" id="SZVO01000002">
    <property type="protein sequence ID" value="TKT93180.1"/>
    <property type="molecule type" value="Genomic_DNA"/>
</dbReference>
<dbReference type="RefSeq" id="WP_137338856.1">
    <property type="nucleotide sequence ID" value="NZ_BSQH01000012.1"/>
</dbReference>
<comment type="caution">
    <text evidence="3">The sequence shown here is derived from an EMBL/GenBank/DDBJ whole genome shotgun (WGS) entry which is preliminary data.</text>
</comment>
<evidence type="ECO:0000313" key="3">
    <source>
        <dbReference type="EMBL" id="TKT93180.1"/>
    </source>
</evidence>
<proteinExistence type="predicted"/>
<feature type="region of interest" description="Disordered" evidence="1">
    <location>
        <begin position="153"/>
        <end position="183"/>
    </location>
</feature>